<dbReference type="Proteomes" id="UP001059597">
    <property type="component" value="Chromosome"/>
</dbReference>
<name>A0ABN6R3S8_STRNI</name>
<protein>
    <submittedName>
        <fullName evidence="2">Adhesin</fullName>
    </submittedName>
</protein>
<dbReference type="InterPro" id="IPR047757">
    <property type="entry name" value="AfsA-like"/>
</dbReference>
<dbReference type="NCBIfam" id="NF041195">
    <property type="entry name" value="ScbA_BarX_GamBu"/>
    <property type="match status" value="1"/>
</dbReference>
<dbReference type="Pfam" id="PF03756">
    <property type="entry name" value="AfsA"/>
    <property type="match status" value="2"/>
</dbReference>
<evidence type="ECO:0000313" key="2">
    <source>
        <dbReference type="EMBL" id="BDM71735.1"/>
    </source>
</evidence>
<evidence type="ECO:0000259" key="1">
    <source>
        <dbReference type="Pfam" id="PF03756"/>
    </source>
</evidence>
<proteinExistence type="predicted"/>
<gene>
    <name evidence="2" type="ORF">HEK616_52220</name>
</gene>
<dbReference type="RefSeq" id="WP_410011254.1">
    <property type="nucleotide sequence ID" value="NZ_AP026073.1"/>
</dbReference>
<accession>A0ABN6R3S8</accession>
<organism evidence="2 3">
    <name type="scientific">Streptomyces nigrescens</name>
    <dbReference type="NCBI Taxonomy" id="1920"/>
    <lineage>
        <taxon>Bacteria</taxon>
        <taxon>Bacillati</taxon>
        <taxon>Actinomycetota</taxon>
        <taxon>Actinomycetes</taxon>
        <taxon>Kitasatosporales</taxon>
        <taxon>Streptomycetaceae</taxon>
        <taxon>Streptomyces</taxon>
    </lineage>
</organism>
<feature type="domain" description="A-factor biosynthesis hotdog" evidence="1">
    <location>
        <begin position="45"/>
        <end position="169"/>
    </location>
</feature>
<dbReference type="EMBL" id="AP026073">
    <property type="protein sequence ID" value="BDM71735.1"/>
    <property type="molecule type" value="Genomic_DNA"/>
</dbReference>
<sequence>MPEAAARIWELPQDRGSPGPVLRVFGAQDRVDAVDPTVVPHEYAHLHHTDRVFITGWNRRGPGAFSLTARWPAAQGDGRCDPRVLAQTFRQSGLVIAHAEYGVPLSHHMLLHDLNFTANPDFRLPEGRSTVLDVEVTVAQTRRSGRCASALGMVVRIHQGEVTVAQAESEFAWSSPAVYRRLRGEHLGVDWGAWPLPAPVAPELVGRVDEADVVLAAGDRPQRWQLRNDPGNTWLFDHPVDHVPGLALLEAAYQAAHATVAPAHFAPATVTSNYERYVEFDEPCWLETELRPATPSGRLTVLVTGTQGGRTVFRAGLSGAACQGSGAGRLTG</sequence>
<keyword evidence="3" id="KW-1185">Reference proteome</keyword>
<dbReference type="InterPro" id="IPR005509">
    <property type="entry name" value="AfsA_hotdog_dom"/>
</dbReference>
<reference evidence="2" key="1">
    <citation type="submission" date="2022-06" db="EMBL/GenBank/DDBJ databases">
        <title>Complete genome sequence of Streptomyces nigrescens HEK616.</title>
        <authorList>
            <person name="Asamizu S."/>
            <person name="Onaka H."/>
        </authorList>
    </citation>
    <scope>NUCLEOTIDE SEQUENCE</scope>
    <source>
        <strain evidence="2">HEK616</strain>
    </source>
</reference>
<feature type="domain" description="A-factor biosynthesis hotdog" evidence="1">
    <location>
        <begin position="204"/>
        <end position="315"/>
    </location>
</feature>
<evidence type="ECO:0000313" key="3">
    <source>
        <dbReference type="Proteomes" id="UP001059597"/>
    </source>
</evidence>